<evidence type="ECO:0000256" key="3">
    <source>
        <dbReference type="ARBA" id="ARBA00023163"/>
    </source>
</evidence>
<dbReference type="Proteomes" id="UP001239085">
    <property type="component" value="Unassembled WGS sequence"/>
</dbReference>
<dbReference type="PROSITE" id="PS50932">
    <property type="entry name" value="HTH_LACI_2"/>
    <property type="match status" value="1"/>
</dbReference>
<accession>A0ABU0PBA3</accession>
<evidence type="ECO:0000313" key="6">
    <source>
        <dbReference type="Proteomes" id="UP001239085"/>
    </source>
</evidence>
<dbReference type="SUPFAM" id="SSF47413">
    <property type="entry name" value="lambda repressor-like DNA-binding domains"/>
    <property type="match status" value="1"/>
</dbReference>
<evidence type="ECO:0000313" key="5">
    <source>
        <dbReference type="EMBL" id="MDQ0644624.1"/>
    </source>
</evidence>
<keyword evidence="3" id="KW-0804">Transcription</keyword>
<name>A0ABU0PBA3_9MICO</name>
<feature type="domain" description="HTH lacI-type" evidence="4">
    <location>
        <begin position="2"/>
        <end position="56"/>
    </location>
</feature>
<dbReference type="InterPro" id="IPR000843">
    <property type="entry name" value="HTH_LacI"/>
</dbReference>
<dbReference type="InterPro" id="IPR028082">
    <property type="entry name" value="Peripla_BP_I"/>
</dbReference>
<organism evidence="5 6">
    <name type="scientific">Microbacterium murale</name>
    <dbReference type="NCBI Taxonomy" id="1081040"/>
    <lineage>
        <taxon>Bacteria</taxon>
        <taxon>Bacillati</taxon>
        <taxon>Actinomycetota</taxon>
        <taxon>Actinomycetes</taxon>
        <taxon>Micrococcales</taxon>
        <taxon>Microbacteriaceae</taxon>
        <taxon>Microbacterium</taxon>
    </lineage>
</organism>
<evidence type="ECO:0000256" key="1">
    <source>
        <dbReference type="ARBA" id="ARBA00023015"/>
    </source>
</evidence>
<dbReference type="PANTHER" id="PTHR30146:SF153">
    <property type="entry name" value="LACTOSE OPERON REPRESSOR"/>
    <property type="match status" value="1"/>
</dbReference>
<dbReference type="Gene3D" id="1.10.260.40">
    <property type="entry name" value="lambda repressor-like DNA-binding domains"/>
    <property type="match status" value="1"/>
</dbReference>
<dbReference type="CDD" id="cd01392">
    <property type="entry name" value="HTH_LacI"/>
    <property type="match status" value="1"/>
</dbReference>
<dbReference type="RefSeq" id="WP_307362553.1">
    <property type="nucleotide sequence ID" value="NZ_JAUSXK010000001.1"/>
</dbReference>
<proteinExistence type="predicted"/>
<dbReference type="GO" id="GO:0003677">
    <property type="term" value="F:DNA binding"/>
    <property type="evidence" value="ECO:0007669"/>
    <property type="project" value="UniProtKB-KW"/>
</dbReference>
<dbReference type="Pfam" id="PF00532">
    <property type="entry name" value="Peripla_BP_1"/>
    <property type="match status" value="1"/>
</dbReference>
<dbReference type="Pfam" id="PF00356">
    <property type="entry name" value="LacI"/>
    <property type="match status" value="1"/>
</dbReference>
<dbReference type="InterPro" id="IPR010982">
    <property type="entry name" value="Lambda_DNA-bd_dom_sf"/>
</dbReference>
<sequence length="318" mass="33009">MTTIADVANAAGVSISTVSYVMSGKRTISQDTKERVERAIAELRYSPHASARSLASRSTSVIGLQAPLRSGVDVHVVMEIVTGVVREAREHAYDILLLTGDDAGLTLAARASRVDALLVMDVESDDPRLGTLAQLDMPSVLIGLPAGAESVYCVDFDFEAAGRLAVERLVALGHSRIALFGAPAEVLARHTSYADRLVRGFLTACDAHGVDGTVHPVPSNAEATAVVDGVLAEAPGITGILFHNEGALPHVAARLVDGRDVIALCPADVAQSVAGLADSIDVPAEDIGVAATRAVLGLLGGEEQAHVQLLPPKLNSQA</sequence>
<dbReference type="PANTHER" id="PTHR30146">
    <property type="entry name" value="LACI-RELATED TRANSCRIPTIONAL REPRESSOR"/>
    <property type="match status" value="1"/>
</dbReference>
<reference evidence="5 6" key="1">
    <citation type="submission" date="2023-07" db="EMBL/GenBank/DDBJ databases">
        <title>Comparative genomics of wheat-associated soil bacteria to identify genetic determinants of phenazine resistance.</title>
        <authorList>
            <person name="Mouncey N."/>
        </authorList>
    </citation>
    <scope>NUCLEOTIDE SEQUENCE [LARGE SCALE GENOMIC DNA]</scope>
    <source>
        <strain evidence="5 6">W2I7</strain>
    </source>
</reference>
<gene>
    <name evidence="5" type="ORF">QFZ46_002784</name>
</gene>
<keyword evidence="2 5" id="KW-0238">DNA-binding</keyword>
<dbReference type="EMBL" id="JAUSXK010000001">
    <property type="protein sequence ID" value="MDQ0644624.1"/>
    <property type="molecule type" value="Genomic_DNA"/>
</dbReference>
<keyword evidence="1" id="KW-0805">Transcription regulation</keyword>
<protein>
    <submittedName>
        <fullName evidence="5">DNA-binding LacI/PurR family transcriptional regulator</fullName>
    </submittedName>
</protein>
<dbReference type="CDD" id="cd06267">
    <property type="entry name" value="PBP1_LacI_sugar_binding-like"/>
    <property type="match status" value="1"/>
</dbReference>
<dbReference type="InterPro" id="IPR001761">
    <property type="entry name" value="Peripla_BP/Lac1_sug-bd_dom"/>
</dbReference>
<evidence type="ECO:0000256" key="2">
    <source>
        <dbReference type="ARBA" id="ARBA00023125"/>
    </source>
</evidence>
<comment type="caution">
    <text evidence="5">The sequence shown here is derived from an EMBL/GenBank/DDBJ whole genome shotgun (WGS) entry which is preliminary data.</text>
</comment>
<evidence type="ECO:0000259" key="4">
    <source>
        <dbReference type="PROSITE" id="PS50932"/>
    </source>
</evidence>
<dbReference type="Gene3D" id="3.40.50.2300">
    <property type="match status" value="2"/>
</dbReference>
<dbReference type="SMART" id="SM00354">
    <property type="entry name" value="HTH_LACI"/>
    <property type="match status" value="1"/>
</dbReference>
<dbReference type="SUPFAM" id="SSF53822">
    <property type="entry name" value="Periplasmic binding protein-like I"/>
    <property type="match status" value="1"/>
</dbReference>
<dbReference type="PROSITE" id="PS00356">
    <property type="entry name" value="HTH_LACI_1"/>
    <property type="match status" value="1"/>
</dbReference>
<keyword evidence="6" id="KW-1185">Reference proteome</keyword>